<keyword evidence="2" id="KW-1185">Reference proteome</keyword>
<dbReference type="EMBL" id="JANJQO010000510">
    <property type="protein sequence ID" value="KAJ2977064.1"/>
    <property type="molecule type" value="Genomic_DNA"/>
</dbReference>
<organism evidence="1 2">
    <name type="scientific">Zarea fungicola</name>
    <dbReference type="NCBI Taxonomy" id="93591"/>
    <lineage>
        <taxon>Eukaryota</taxon>
        <taxon>Fungi</taxon>
        <taxon>Dikarya</taxon>
        <taxon>Ascomycota</taxon>
        <taxon>Pezizomycotina</taxon>
        <taxon>Sordariomycetes</taxon>
        <taxon>Hypocreomycetidae</taxon>
        <taxon>Hypocreales</taxon>
        <taxon>Cordycipitaceae</taxon>
        <taxon>Zarea</taxon>
    </lineage>
</organism>
<accession>A0ACC1NF54</accession>
<evidence type="ECO:0000313" key="1">
    <source>
        <dbReference type="EMBL" id="KAJ2977064.1"/>
    </source>
</evidence>
<comment type="caution">
    <text evidence="1">The sequence shown here is derived from an EMBL/GenBank/DDBJ whole genome shotgun (WGS) entry which is preliminary data.</text>
</comment>
<gene>
    <name evidence="1" type="ORF">NQ176_g4583</name>
</gene>
<reference evidence="1" key="1">
    <citation type="submission" date="2022-08" db="EMBL/GenBank/DDBJ databases">
        <title>Genome Sequence of Lecanicillium fungicola.</title>
        <authorList>
            <person name="Buettner E."/>
        </authorList>
    </citation>
    <scope>NUCLEOTIDE SEQUENCE</scope>
    <source>
        <strain evidence="1">Babe33</strain>
    </source>
</reference>
<sequence>MAFPFGFLCKLLERLEKIPGGSSDTVIITAWFNEHSSVIPRQGPAAITFLSCLFPEQRPDRVFGLQERQLESIIQHAQCLGPSRVQQLQSLKASGHLDFAASVERVMAITDCEPRIGSEPALEEIDDTLDQVAAISRFSSASLRDAVIAKHGRLHTANKLLSQLFSRLKSSEAKWMIRMMFKSYSPAHIPKRKYDGEYCQVHIKLEASGANIQIFSKSGRDSTRDRAGIHQAVRDSLRLDMTGCRITKQCILEGELVVWNDDVGRIEPFHKIRHHVHRAGRYIGTARDSPIARSEHLMIIFYDIMLLDDAFCARQSQDKRRHLLERLIQRIPGRADVGFRQVIQFSSIDASEGLRQTFASAIAQRWEGLVLKGCHDPYPSFGGDRASIKLKKDYIPGLGDTADFALLGGRYDVSETHGLGIGKVRWTAFYIGCLDNKKEVCHFAAKPKFRIIDMIDRQGIRKQDFIFLNRHGYFSQVPFDQSLSEYDIMPDSIRRLHPSTLFRIPFIVEMVGAGFDRPANAAYYTLRFPRMLKIHADRSLKETIGFVELQEMAKRCIAAPADCEWEEKAWYCRLRGQQRQE</sequence>
<evidence type="ECO:0000313" key="2">
    <source>
        <dbReference type="Proteomes" id="UP001143910"/>
    </source>
</evidence>
<dbReference type="Proteomes" id="UP001143910">
    <property type="component" value="Unassembled WGS sequence"/>
</dbReference>
<name>A0ACC1NF54_9HYPO</name>
<protein>
    <submittedName>
        <fullName evidence="1">Uncharacterized protein</fullName>
    </submittedName>
</protein>
<proteinExistence type="predicted"/>